<accession>A0A423X7Q8</accession>
<comment type="subcellular location">
    <subcellularLocation>
        <location evidence="1">Nucleus</location>
    </subcellularLocation>
</comment>
<keyword evidence="9" id="KW-1185">Reference proteome</keyword>
<dbReference type="AlphaFoldDB" id="A0A423X7Q8"/>
<reference evidence="8 9" key="1">
    <citation type="submission" date="2015-09" db="EMBL/GenBank/DDBJ databases">
        <title>Host preference determinants of Valsa canker pathogens revealed by comparative genomics.</title>
        <authorList>
            <person name="Yin Z."/>
            <person name="Huang L."/>
        </authorList>
    </citation>
    <scope>NUCLEOTIDE SEQUENCE [LARGE SCALE GENOMIC DNA]</scope>
    <source>
        <strain evidence="8 9">SXYLt</strain>
    </source>
</reference>
<proteinExistence type="predicted"/>
<organism evidence="8 9">
    <name type="scientific">Cytospora leucostoma</name>
    <dbReference type="NCBI Taxonomy" id="1230097"/>
    <lineage>
        <taxon>Eukaryota</taxon>
        <taxon>Fungi</taxon>
        <taxon>Dikarya</taxon>
        <taxon>Ascomycota</taxon>
        <taxon>Pezizomycotina</taxon>
        <taxon>Sordariomycetes</taxon>
        <taxon>Sordariomycetidae</taxon>
        <taxon>Diaporthales</taxon>
        <taxon>Cytosporaceae</taxon>
        <taxon>Cytospora</taxon>
    </lineage>
</organism>
<keyword evidence="3" id="KW-0805">Transcription regulation</keyword>
<dbReference type="GO" id="GO:0006351">
    <property type="term" value="P:DNA-templated transcription"/>
    <property type="evidence" value="ECO:0007669"/>
    <property type="project" value="InterPro"/>
</dbReference>
<evidence type="ECO:0000313" key="9">
    <source>
        <dbReference type="Proteomes" id="UP000285146"/>
    </source>
</evidence>
<dbReference type="EMBL" id="LKEB01000024">
    <property type="protein sequence ID" value="ROW12013.1"/>
    <property type="molecule type" value="Genomic_DNA"/>
</dbReference>
<dbReference type="STRING" id="1230097.A0A423X7Q8"/>
<feature type="domain" description="Xylanolytic transcriptional activator regulatory" evidence="7">
    <location>
        <begin position="99"/>
        <end position="298"/>
    </location>
</feature>
<keyword evidence="2" id="KW-0479">Metal-binding</keyword>
<dbReference type="GO" id="GO:0000981">
    <property type="term" value="F:DNA-binding transcription factor activity, RNA polymerase II-specific"/>
    <property type="evidence" value="ECO:0007669"/>
    <property type="project" value="InterPro"/>
</dbReference>
<keyword evidence="5" id="KW-0804">Transcription</keyword>
<dbReference type="Pfam" id="PF04082">
    <property type="entry name" value="Fungal_trans"/>
    <property type="match status" value="1"/>
</dbReference>
<comment type="caution">
    <text evidence="8">The sequence shown here is derived from an EMBL/GenBank/DDBJ whole genome shotgun (WGS) entry which is preliminary data.</text>
</comment>
<protein>
    <recommendedName>
        <fullName evidence="7">Xylanolytic transcriptional activator regulatory domain-containing protein</fullName>
    </recommendedName>
</protein>
<dbReference type="InParanoid" id="A0A423X7Q8"/>
<evidence type="ECO:0000256" key="4">
    <source>
        <dbReference type="ARBA" id="ARBA00023125"/>
    </source>
</evidence>
<evidence type="ECO:0000256" key="3">
    <source>
        <dbReference type="ARBA" id="ARBA00023015"/>
    </source>
</evidence>
<keyword evidence="4" id="KW-0238">DNA-binding</keyword>
<evidence type="ECO:0000256" key="5">
    <source>
        <dbReference type="ARBA" id="ARBA00023163"/>
    </source>
</evidence>
<name>A0A423X7Q8_9PEZI</name>
<gene>
    <name evidence="8" type="ORF">VPNG_05202</name>
</gene>
<dbReference type="GO" id="GO:0008270">
    <property type="term" value="F:zinc ion binding"/>
    <property type="evidence" value="ECO:0007669"/>
    <property type="project" value="InterPro"/>
</dbReference>
<dbReference type="InterPro" id="IPR050815">
    <property type="entry name" value="TF_fung"/>
</dbReference>
<evidence type="ECO:0000256" key="1">
    <source>
        <dbReference type="ARBA" id="ARBA00004123"/>
    </source>
</evidence>
<dbReference type="GO" id="GO:0005634">
    <property type="term" value="C:nucleus"/>
    <property type="evidence" value="ECO:0007669"/>
    <property type="project" value="UniProtKB-SubCell"/>
</dbReference>
<evidence type="ECO:0000256" key="2">
    <source>
        <dbReference type="ARBA" id="ARBA00022723"/>
    </source>
</evidence>
<sequence length="504" mass="57027">MNPLLSPEAIDAFGGRALTFSTLDHQQENQTGVISYMPDNEDENTIALVTPETIVPFDGQTLVIPTIDHLHQPQISMYESPSARLSLHLNPVVCADLDQLYFDRVHMFAPMLLRSRYLRWSKQPDKGRQRQCLQHAMWTLAVSQSSQFQLIRLDLYAETQRLLKDVEGASLGRHYVEEVQARILVSLYELMSTDCDHQQGIVSARKAFHLIQLMRLNVIDDSVGSGLAERQSDWIDIESMRRTFWVAYTIDRTISAFEDSALTFFEHQILTRLPQADAALSSGRSTTMCYLTDILTEQNSERLSESMSSPFTASIVMATICGRALEHKHQSQVVVHYQDSELPLSTLEFFRRHQSLRLGFARHVKMLSAQITSMLDHLEPMLAFAAITAQTAVLMHCEIIETMTFKPGGLGLEVADALLMDHKQRRLEAVHQLSILAARLRQTNHFQTHMLIPIPLVLSAQICLKHFGLDDVFSDYIFDIAAVLEGLGEVNGLASSCLRRLCFE</sequence>
<dbReference type="Proteomes" id="UP000285146">
    <property type="component" value="Unassembled WGS sequence"/>
</dbReference>
<evidence type="ECO:0000259" key="7">
    <source>
        <dbReference type="Pfam" id="PF04082"/>
    </source>
</evidence>
<dbReference type="GO" id="GO:0003677">
    <property type="term" value="F:DNA binding"/>
    <property type="evidence" value="ECO:0007669"/>
    <property type="project" value="UniProtKB-KW"/>
</dbReference>
<dbReference type="CDD" id="cd12148">
    <property type="entry name" value="fungal_TF_MHR"/>
    <property type="match status" value="1"/>
</dbReference>
<evidence type="ECO:0000313" key="8">
    <source>
        <dbReference type="EMBL" id="ROW12013.1"/>
    </source>
</evidence>
<dbReference type="InterPro" id="IPR007219">
    <property type="entry name" value="XnlR_reg_dom"/>
</dbReference>
<dbReference type="PANTHER" id="PTHR47338">
    <property type="entry name" value="ZN(II)2CYS6 TRANSCRIPTION FACTOR (EUROFUNG)-RELATED"/>
    <property type="match status" value="1"/>
</dbReference>
<dbReference type="PANTHER" id="PTHR47338:SF3">
    <property type="entry name" value="C6 FINGER DOMAIN TRANSCRIPTION FACTOR DBAA-RELATED"/>
    <property type="match status" value="1"/>
</dbReference>
<dbReference type="OrthoDB" id="3037908at2759"/>
<keyword evidence="6" id="KW-0539">Nucleus</keyword>
<evidence type="ECO:0000256" key="6">
    <source>
        <dbReference type="ARBA" id="ARBA00023242"/>
    </source>
</evidence>